<accession>A0AAN9W3Y9</accession>
<reference evidence="2 3" key="1">
    <citation type="submission" date="2024-03" db="EMBL/GenBank/DDBJ databases">
        <title>The genome assembly and annotation of the cricket Gryllus longicercus Weissman &amp; Gray.</title>
        <authorList>
            <person name="Szrajer S."/>
            <person name="Gray D."/>
            <person name="Ylla G."/>
        </authorList>
    </citation>
    <scope>NUCLEOTIDE SEQUENCE [LARGE SCALE GENOMIC DNA]</scope>
    <source>
        <strain evidence="2">DAG 2021-001</strain>
        <tissue evidence="2">Whole body minus gut</tissue>
    </source>
</reference>
<dbReference type="Proteomes" id="UP001378592">
    <property type="component" value="Unassembled WGS sequence"/>
</dbReference>
<proteinExistence type="predicted"/>
<comment type="caution">
    <text evidence="2">The sequence shown here is derived from an EMBL/GenBank/DDBJ whole genome shotgun (WGS) entry which is preliminary data.</text>
</comment>
<gene>
    <name evidence="2" type="ORF">R5R35_010850</name>
</gene>
<keyword evidence="3" id="KW-1185">Reference proteome</keyword>
<dbReference type="AlphaFoldDB" id="A0AAN9W3Y9"/>
<protein>
    <submittedName>
        <fullName evidence="2">Uncharacterized protein</fullName>
    </submittedName>
</protein>
<name>A0AAN9W3Y9_9ORTH</name>
<keyword evidence="1" id="KW-1133">Transmembrane helix</keyword>
<keyword evidence="1" id="KW-0472">Membrane</keyword>
<evidence type="ECO:0000313" key="3">
    <source>
        <dbReference type="Proteomes" id="UP001378592"/>
    </source>
</evidence>
<evidence type="ECO:0000256" key="1">
    <source>
        <dbReference type="SAM" id="Phobius"/>
    </source>
</evidence>
<dbReference type="EMBL" id="JAZDUA010000039">
    <property type="protein sequence ID" value="KAK7871472.1"/>
    <property type="molecule type" value="Genomic_DNA"/>
</dbReference>
<organism evidence="2 3">
    <name type="scientific">Gryllus longicercus</name>
    <dbReference type="NCBI Taxonomy" id="2509291"/>
    <lineage>
        <taxon>Eukaryota</taxon>
        <taxon>Metazoa</taxon>
        <taxon>Ecdysozoa</taxon>
        <taxon>Arthropoda</taxon>
        <taxon>Hexapoda</taxon>
        <taxon>Insecta</taxon>
        <taxon>Pterygota</taxon>
        <taxon>Neoptera</taxon>
        <taxon>Polyneoptera</taxon>
        <taxon>Orthoptera</taxon>
        <taxon>Ensifera</taxon>
        <taxon>Gryllidea</taxon>
        <taxon>Grylloidea</taxon>
        <taxon>Gryllidae</taxon>
        <taxon>Gryllinae</taxon>
        <taxon>Gryllus</taxon>
    </lineage>
</organism>
<feature type="transmembrane region" description="Helical" evidence="1">
    <location>
        <begin position="182"/>
        <end position="204"/>
    </location>
</feature>
<sequence length="240" mass="27149">MSLVCRLLEVGAVTRLLPKFPVCLLTHLLNYNVTKTMSKLNMAHFSSMLLVLIFQISLLSAQQGHECSKDRPCGIHQNCYVGYCVCDPGYIRESRNCFPVRKYGEGCYYDEQCIDHRMSCQEETTENNNTRKTCRCDKFHEWNEVTQDCVNTVNITVLLDSLVGKDISVGVMKEADTVFQTLGWAGIAIIVLLVLVAVGLLIYGCCLYECYERCTRDSQTLSRCPPTCANYRRADFSSVT</sequence>
<evidence type="ECO:0000313" key="2">
    <source>
        <dbReference type="EMBL" id="KAK7871472.1"/>
    </source>
</evidence>
<keyword evidence="1" id="KW-0812">Transmembrane</keyword>